<dbReference type="PROSITE" id="PS50977">
    <property type="entry name" value="HTH_TETR_2"/>
    <property type="match status" value="1"/>
</dbReference>
<dbReference type="Gene3D" id="1.10.357.10">
    <property type="entry name" value="Tetracycline Repressor, domain 2"/>
    <property type="match status" value="1"/>
</dbReference>
<evidence type="ECO:0000313" key="4">
    <source>
        <dbReference type="EMBL" id="RDI49769.1"/>
    </source>
</evidence>
<feature type="domain" description="HTH tetR-type" evidence="3">
    <location>
        <begin position="5"/>
        <end position="65"/>
    </location>
</feature>
<dbReference type="GO" id="GO:0003700">
    <property type="term" value="F:DNA-binding transcription factor activity"/>
    <property type="evidence" value="ECO:0007669"/>
    <property type="project" value="TreeGrafter"/>
</dbReference>
<dbReference type="AlphaFoldDB" id="A0A370H158"/>
<evidence type="ECO:0000256" key="2">
    <source>
        <dbReference type="PROSITE-ProRule" id="PRU00335"/>
    </source>
</evidence>
<gene>
    <name evidence="4" type="ORF">DFR68_106206</name>
</gene>
<evidence type="ECO:0000256" key="1">
    <source>
        <dbReference type="ARBA" id="ARBA00023125"/>
    </source>
</evidence>
<dbReference type="InterPro" id="IPR009057">
    <property type="entry name" value="Homeodomain-like_sf"/>
</dbReference>
<sequence length="189" mass="20422">MTETADRRALLADAAIETLARSGMRGLTHRAVDQAAGLPEGSCSNHFRTRQALLTAAVDRLAERDLDATIAPPTTDPDEIARAIADLAVQWITTEKVRMLARYELALEATRRPELRKTLTDAGSRIRRPAEQMFTALGASAPVAQAHAFVACLDGLVFDHLAGAGTLELSRDRLHDIVLTLLQAFTSPG</sequence>
<dbReference type="STRING" id="1210089.GCA_001613165_02372"/>
<evidence type="ECO:0000259" key="3">
    <source>
        <dbReference type="PROSITE" id="PS50977"/>
    </source>
</evidence>
<dbReference type="InterPro" id="IPR001647">
    <property type="entry name" value="HTH_TetR"/>
</dbReference>
<dbReference type="InterPro" id="IPR036271">
    <property type="entry name" value="Tet_transcr_reg_TetR-rel_C_sf"/>
</dbReference>
<dbReference type="EMBL" id="QQAZ01000006">
    <property type="protein sequence ID" value="RDI49769.1"/>
    <property type="molecule type" value="Genomic_DNA"/>
</dbReference>
<dbReference type="Pfam" id="PF17940">
    <property type="entry name" value="TetR_C_31"/>
    <property type="match status" value="1"/>
</dbReference>
<comment type="caution">
    <text evidence="4">The sequence shown here is derived from an EMBL/GenBank/DDBJ whole genome shotgun (WGS) entry which is preliminary data.</text>
</comment>
<dbReference type="PANTHER" id="PTHR30055:SF231">
    <property type="entry name" value="TRANSCRIPTIONAL REGULATORY PROTEIN (PROBABLY DEOR-FAMILY)-RELATED"/>
    <property type="match status" value="1"/>
</dbReference>
<keyword evidence="5" id="KW-1185">Reference proteome</keyword>
<dbReference type="InterPro" id="IPR050109">
    <property type="entry name" value="HTH-type_TetR-like_transc_reg"/>
</dbReference>
<evidence type="ECO:0000313" key="5">
    <source>
        <dbReference type="Proteomes" id="UP000255355"/>
    </source>
</evidence>
<dbReference type="PANTHER" id="PTHR30055">
    <property type="entry name" value="HTH-TYPE TRANSCRIPTIONAL REGULATOR RUTR"/>
    <property type="match status" value="1"/>
</dbReference>
<dbReference type="SUPFAM" id="SSF48498">
    <property type="entry name" value="Tetracyclin repressor-like, C-terminal domain"/>
    <property type="match status" value="1"/>
</dbReference>
<protein>
    <submittedName>
        <fullName evidence="4">TetR family transcriptional regulator</fullName>
    </submittedName>
</protein>
<dbReference type="Proteomes" id="UP000255355">
    <property type="component" value="Unassembled WGS sequence"/>
</dbReference>
<proteinExistence type="predicted"/>
<accession>A0A370H158</accession>
<dbReference type="InterPro" id="IPR041583">
    <property type="entry name" value="TetR_C_31"/>
</dbReference>
<dbReference type="GO" id="GO:0000976">
    <property type="term" value="F:transcription cis-regulatory region binding"/>
    <property type="evidence" value="ECO:0007669"/>
    <property type="project" value="TreeGrafter"/>
</dbReference>
<name>A0A370H158_9NOCA</name>
<dbReference type="RefSeq" id="WP_211339411.1">
    <property type="nucleotide sequence ID" value="NZ_QQAZ01000006.1"/>
</dbReference>
<feature type="DNA-binding region" description="H-T-H motif" evidence="2">
    <location>
        <begin position="28"/>
        <end position="47"/>
    </location>
</feature>
<keyword evidence="1 2" id="KW-0238">DNA-binding</keyword>
<dbReference type="SUPFAM" id="SSF46689">
    <property type="entry name" value="Homeodomain-like"/>
    <property type="match status" value="1"/>
</dbReference>
<reference evidence="4 5" key="1">
    <citation type="submission" date="2018-07" db="EMBL/GenBank/DDBJ databases">
        <title>Genomic Encyclopedia of Type Strains, Phase IV (KMG-IV): sequencing the most valuable type-strain genomes for metagenomic binning, comparative biology and taxonomic classification.</title>
        <authorList>
            <person name="Goeker M."/>
        </authorList>
    </citation>
    <scope>NUCLEOTIDE SEQUENCE [LARGE SCALE GENOMIC DNA]</scope>
    <source>
        <strain evidence="4 5">DSM 44952</strain>
    </source>
</reference>
<organism evidence="4 5">
    <name type="scientific">Nocardia mexicana</name>
    <dbReference type="NCBI Taxonomy" id="279262"/>
    <lineage>
        <taxon>Bacteria</taxon>
        <taxon>Bacillati</taxon>
        <taxon>Actinomycetota</taxon>
        <taxon>Actinomycetes</taxon>
        <taxon>Mycobacteriales</taxon>
        <taxon>Nocardiaceae</taxon>
        <taxon>Nocardia</taxon>
    </lineage>
</organism>